<dbReference type="RefSeq" id="WP_235819035.1">
    <property type="nucleotide sequence ID" value="NZ_JBHEEM010000015.1"/>
</dbReference>
<comment type="caution">
    <text evidence="2">The sequence shown here is derived from an EMBL/GenBank/DDBJ whole genome shotgun (WGS) entry which is preliminary data.</text>
</comment>
<name>A0A256GG53_9HYPH</name>
<dbReference type="Proteomes" id="UP000216188">
    <property type="component" value="Unassembled WGS sequence"/>
</dbReference>
<keyword evidence="3" id="KW-1185">Reference proteome</keyword>
<feature type="region of interest" description="Disordered" evidence="1">
    <location>
        <begin position="34"/>
        <end position="53"/>
    </location>
</feature>
<dbReference type="AlphaFoldDB" id="A0A256GG53"/>
<evidence type="ECO:0000256" key="1">
    <source>
        <dbReference type="SAM" id="MobiDB-lite"/>
    </source>
</evidence>
<evidence type="ECO:0000313" key="2">
    <source>
        <dbReference type="EMBL" id="OYR26137.1"/>
    </source>
</evidence>
<dbReference type="EMBL" id="NNRM01000020">
    <property type="protein sequence ID" value="OYR26137.1"/>
    <property type="molecule type" value="Genomic_DNA"/>
</dbReference>
<protein>
    <submittedName>
        <fullName evidence="2">Uncharacterized protein</fullName>
    </submittedName>
</protein>
<evidence type="ECO:0000313" key="3">
    <source>
        <dbReference type="Proteomes" id="UP000216188"/>
    </source>
</evidence>
<sequence>MKIFATFDNEGFPTAFYPEDIHGERTKPVYGELPEVTEENPDPQAPIIGEEPNPDCKIPLEAVEITKDQWHDFIENQAARRWVDGKVEEFTPPAPEPDPVVTILPAVTLWERLTEDEVDQVNEAMATQPVRTQRIFTTANTFRSDHELWPLLEQMATDLFGEERATSLLAV</sequence>
<gene>
    <name evidence="2" type="ORF">CEV34_2503</name>
</gene>
<organism evidence="2 3">
    <name type="scientific">Brucella pseudogrignonensis</name>
    <dbReference type="NCBI Taxonomy" id="419475"/>
    <lineage>
        <taxon>Bacteria</taxon>
        <taxon>Pseudomonadati</taxon>
        <taxon>Pseudomonadota</taxon>
        <taxon>Alphaproteobacteria</taxon>
        <taxon>Hyphomicrobiales</taxon>
        <taxon>Brucellaceae</taxon>
        <taxon>Brucella/Ochrobactrum group</taxon>
        <taxon>Brucella</taxon>
    </lineage>
</organism>
<reference evidence="2 3" key="1">
    <citation type="submission" date="2017-07" db="EMBL/GenBank/DDBJ databases">
        <title>Phylogenetic study on the rhizospheric bacterium Ochrobactrum sp. A44.</title>
        <authorList>
            <person name="Krzyzanowska D.M."/>
            <person name="Ossowicki A."/>
            <person name="Rajewska M."/>
            <person name="Maciag T."/>
            <person name="Kaczynski Z."/>
            <person name="Czerwicka M."/>
            <person name="Jafra S."/>
        </authorList>
    </citation>
    <scope>NUCLEOTIDE SEQUENCE [LARGE SCALE GENOMIC DNA]</scope>
    <source>
        <strain evidence="2 3">CCUG 30717</strain>
    </source>
</reference>
<proteinExistence type="predicted"/>
<accession>A0A256GG53</accession>